<gene>
    <name evidence="1" type="ORF">E2C01_053944</name>
</gene>
<reference evidence="1 2" key="1">
    <citation type="submission" date="2019-05" db="EMBL/GenBank/DDBJ databases">
        <title>Another draft genome of Portunus trituberculatus and its Hox gene families provides insights of decapod evolution.</title>
        <authorList>
            <person name="Jeong J.-H."/>
            <person name="Song I."/>
            <person name="Kim S."/>
            <person name="Choi T."/>
            <person name="Kim D."/>
            <person name="Ryu S."/>
            <person name="Kim W."/>
        </authorList>
    </citation>
    <scope>NUCLEOTIDE SEQUENCE [LARGE SCALE GENOMIC DNA]</scope>
    <source>
        <tissue evidence="1">Muscle</tissue>
    </source>
</reference>
<keyword evidence="2" id="KW-1185">Reference proteome</keyword>
<proteinExistence type="predicted"/>
<dbReference type="AlphaFoldDB" id="A0A5B7GRF0"/>
<accession>A0A5B7GRF0</accession>
<organism evidence="1 2">
    <name type="scientific">Portunus trituberculatus</name>
    <name type="common">Swimming crab</name>
    <name type="synonym">Neptunus trituberculatus</name>
    <dbReference type="NCBI Taxonomy" id="210409"/>
    <lineage>
        <taxon>Eukaryota</taxon>
        <taxon>Metazoa</taxon>
        <taxon>Ecdysozoa</taxon>
        <taxon>Arthropoda</taxon>
        <taxon>Crustacea</taxon>
        <taxon>Multicrustacea</taxon>
        <taxon>Malacostraca</taxon>
        <taxon>Eumalacostraca</taxon>
        <taxon>Eucarida</taxon>
        <taxon>Decapoda</taxon>
        <taxon>Pleocyemata</taxon>
        <taxon>Brachyura</taxon>
        <taxon>Eubrachyura</taxon>
        <taxon>Portunoidea</taxon>
        <taxon>Portunidae</taxon>
        <taxon>Portuninae</taxon>
        <taxon>Portunus</taxon>
    </lineage>
</organism>
<evidence type="ECO:0000313" key="1">
    <source>
        <dbReference type="EMBL" id="MPC59915.1"/>
    </source>
</evidence>
<dbReference type="Proteomes" id="UP000324222">
    <property type="component" value="Unassembled WGS sequence"/>
</dbReference>
<evidence type="ECO:0000313" key="2">
    <source>
        <dbReference type="Proteomes" id="UP000324222"/>
    </source>
</evidence>
<dbReference type="EMBL" id="VSRR010016978">
    <property type="protein sequence ID" value="MPC59915.1"/>
    <property type="molecule type" value="Genomic_DNA"/>
</dbReference>
<comment type="caution">
    <text evidence="1">The sequence shown here is derived from an EMBL/GenBank/DDBJ whole genome shotgun (WGS) entry which is preliminary data.</text>
</comment>
<name>A0A5B7GRF0_PORTR</name>
<protein>
    <submittedName>
        <fullName evidence="1">Uncharacterized protein</fullName>
    </submittedName>
</protein>
<sequence>MFSHPNTDQSSSSSSPSPSAAVSMASLIVREVHPDSLNTKLGSLGDLTVVVVVVVVAEAVM</sequence>